<keyword evidence="12" id="KW-1185">Reference proteome</keyword>
<reference evidence="11 12" key="1">
    <citation type="submission" date="2022-01" db="EMBL/GenBank/DDBJ databases">
        <authorList>
            <person name="Xiong W."/>
            <person name="Schranz E."/>
        </authorList>
    </citation>
    <scope>NUCLEOTIDE SEQUENCE [LARGE SCALE GENOMIC DNA]</scope>
</reference>
<evidence type="ECO:0000256" key="3">
    <source>
        <dbReference type="ARBA" id="ARBA00022617"/>
    </source>
</evidence>
<feature type="transmembrane region" description="Helical" evidence="10">
    <location>
        <begin position="21"/>
        <end position="38"/>
    </location>
</feature>
<keyword evidence="4 8" id="KW-0479">Metal-binding</keyword>
<gene>
    <name evidence="11" type="ORF">LVIROSA_LOCUS36719</name>
</gene>
<dbReference type="GO" id="GO:0016705">
    <property type="term" value="F:oxidoreductase activity, acting on paired donors, with incorporation or reduction of molecular oxygen"/>
    <property type="evidence" value="ECO:0007669"/>
    <property type="project" value="InterPro"/>
</dbReference>
<proteinExistence type="inferred from homology"/>
<dbReference type="InterPro" id="IPR036396">
    <property type="entry name" value="Cyt_P450_sf"/>
</dbReference>
<evidence type="ECO:0000256" key="6">
    <source>
        <dbReference type="ARBA" id="ARBA00023004"/>
    </source>
</evidence>
<keyword evidence="10" id="KW-1133">Transmembrane helix</keyword>
<dbReference type="PANTHER" id="PTHR47951">
    <property type="entry name" value="OS08G0547900 PROTEIN"/>
    <property type="match status" value="1"/>
</dbReference>
<dbReference type="InterPro" id="IPR017972">
    <property type="entry name" value="Cyt_P450_CS"/>
</dbReference>
<evidence type="ECO:0000256" key="4">
    <source>
        <dbReference type="ARBA" id="ARBA00022723"/>
    </source>
</evidence>
<dbReference type="SUPFAM" id="SSF48264">
    <property type="entry name" value="Cytochrome P450"/>
    <property type="match status" value="1"/>
</dbReference>
<dbReference type="PANTHER" id="PTHR47951:SF7">
    <property type="entry name" value="FLAVONOID 3',5'-HYDROXYLASE-LIKE ISOFORM X1"/>
    <property type="match status" value="1"/>
</dbReference>
<accession>A0AAU9PLV6</accession>
<name>A0AAU9PLV6_9ASTR</name>
<dbReference type="GO" id="GO:0005506">
    <property type="term" value="F:iron ion binding"/>
    <property type="evidence" value="ECO:0007669"/>
    <property type="project" value="InterPro"/>
</dbReference>
<dbReference type="InterPro" id="IPR002401">
    <property type="entry name" value="Cyt_P450_E_grp-I"/>
</dbReference>
<keyword evidence="10" id="KW-0472">Membrane</keyword>
<keyword evidence="6 8" id="KW-0408">Iron</keyword>
<dbReference type="PROSITE" id="PS00086">
    <property type="entry name" value="CYTOCHROME_P450"/>
    <property type="match status" value="1"/>
</dbReference>
<evidence type="ECO:0000313" key="12">
    <source>
        <dbReference type="Proteomes" id="UP001157418"/>
    </source>
</evidence>
<dbReference type="AlphaFoldDB" id="A0AAU9PLV6"/>
<dbReference type="GO" id="GO:0004497">
    <property type="term" value="F:monooxygenase activity"/>
    <property type="evidence" value="ECO:0007669"/>
    <property type="project" value="UniProtKB-KW"/>
</dbReference>
<dbReference type="Gene3D" id="1.10.630.10">
    <property type="entry name" value="Cytochrome P450"/>
    <property type="match status" value="1"/>
</dbReference>
<dbReference type="EMBL" id="CAKMRJ010005745">
    <property type="protein sequence ID" value="CAH1451357.1"/>
    <property type="molecule type" value="Genomic_DNA"/>
</dbReference>
<evidence type="ECO:0000256" key="2">
    <source>
        <dbReference type="ARBA" id="ARBA00010617"/>
    </source>
</evidence>
<evidence type="ECO:0000256" key="8">
    <source>
        <dbReference type="PIRSR" id="PIRSR602401-1"/>
    </source>
</evidence>
<sequence>MRALFSHGSWWEEVISKKHELALTCLAVMVLPLAILWFKRVISSSQKGTPPLPPGPYSLPLVGYLPFLGPNLHHELTKMAHRYGPIFKLYLGSKLHIVVNSADLAKVITNEQDESFANRAPHIAGLATSYGANDIAFADNNANRRNLRKILVHEILSNVNLEASHAYRRREVRKTIKSVHDMIGMPVDINEMLFSTVVNVLTSIVWGNGMVEGTKHSSLGEEIRKVVSGIVDIAQGLNISDFFPKLARFDLQGVEQKMKRKMKQFDWIFETTIEERINLKSTHGEDALKHEGRKDFLQILLELKDKKSISMTQLKALVVDIFLGGTDATSAMVEWAMAEILKNQKVMKKVQDELAEIVGLKNMVEESHLPKLKYLNATFKETFRLHTPLPFLLPRTPSKSCMVGGYLIPRDSTVFLNVWAIQRDPQNWENPSEFNPERFLNYEGSGKWDYSGTNSKYFPFGSGRRRCPGVPLAEKMMLHILASLLHSFDWSLPKGVDHALCEKFGIALKKKKPLVAVPSPRLIDLSLYM</sequence>
<organism evidence="11 12">
    <name type="scientific">Lactuca virosa</name>
    <dbReference type="NCBI Taxonomy" id="75947"/>
    <lineage>
        <taxon>Eukaryota</taxon>
        <taxon>Viridiplantae</taxon>
        <taxon>Streptophyta</taxon>
        <taxon>Embryophyta</taxon>
        <taxon>Tracheophyta</taxon>
        <taxon>Spermatophyta</taxon>
        <taxon>Magnoliopsida</taxon>
        <taxon>eudicotyledons</taxon>
        <taxon>Gunneridae</taxon>
        <taxon>Pentapetalae</taxon>
        <taxon>asterids</taxon>
        <taxon>campanulids</taxon>
        <taxon>Asterales</taxon>
        <taxon>Asteraceae</taxon>
        <taxon>Cichorioideae</taxon>
        <taxon>Cichorieae</taxon>
        <taxon>Lactucinae</taxon>
        <taxon>Lactuca</taxon>
    </lineage>
</organism>
<evidence type="ECO:0000313" key="11">
    <source>
        <dbReference type="EMBL" id="CAH1451357.1"/>
    </source>
</evidence>
<dbReference type="Proteomes" id="UP001157418">
    <property type="component" value="Unassembled WGS sequence"/>
</dbReference>
<evidence type="ECO:0008006" key="13">
    <source>
        <dbReference type="Google" id="ProtNLM"/>
    </source>
</evidence>
<evidence type="ECO:0000256" key="9">
    <source>
        <dbReference type="RuleBase" id="RU000461"/>
    </source>
</evidence>
<keyword evidence="7 9" id="KW-0503">Monooxygenase</keyword>
<keyword evidence="10" id="KW-0812">Transmembrane</keyword>
<keyword evidence="3 8" id="KW-0349">Heme</keyword>
<dbReference type="Pfam" id="PF00067">
    <property type="entry name" value="p450"/>
    <property type="match status" value="1"/>
</dbReference>
<dbReference type="PRINTS" id="PR00463">
    <property type="entry name" value="EP450I"/>
</dbReference>
<evidence type="ECO:0000256" key="7">
    <source>
        <dbReference type="ARBA" id="ARBA00023033"/>
    </source>
</evidence>
<dbReference type="PRINTS" id="PR00385">
    <property type="entry name" value="P450"/>
</dbReference>
<evidence type="ECO:0000256" key="5">
    <source>
        <dbReference type="ARBA" id="ARBA00023002"/>
    </source>
</evidence>
<evidence type="ECO:0000256" key="1">
    <source>
        <dbReference type="ARBA" id="ARBA00001971"/>
    </source>
</evidence>
<dbReference type="InterPro" id="IPR001128">
    <property type="entry name" value="Cyt_P450"/>
</dbReference>
<comment type="caution">
    <text evidence="11">The sequence shown here is derived from an EMBL/GenBank/DDBJ whole genome shotgun (WGS) entry which is preliminary data.</text>
</comment>
<evidence type="ECO:0000256" key="10">
    <source>
        <dbReference type="SAM" id="Phobius"/>
    </source>
</evidence>
<keyword evidence="5 9" id="KW-0560">Oxidoreductase</keyword>
<dbReference type="GO" id="GO:0020037">
    <property type="term" value="F:heme binding"/>
    <property type="evidence" value="ECO:0007669"/>
    <property type="project" value="InterPro"/>
</dbReference>
<protein>
    <recommendedName>
        <fullName evidence="13">Cytochrome P450</fullName>
    </recommendedName>
</protein>
<dbReference type="FunFam" id="1.10.630.10:FF:000126">
    <property type="entry name" value="Predicted protein"/>
    <property type="match status" value="1"/>
</dbReference>
<comment type="similarity">
    <text evidence="2 9">Belongs to the cytochrome P450 family.</text>
</comment>
<comment type="cofactor">
    <cofactor evidence="1 8">
        <name>heme</name>
        <dbReference type="ChEBI" id="CHEBI:30413"/>
    </cofactor>
</comment>
<feature type="binding site" description="axial binding residue" evidence="8">
    <location>
        <position position="467"/>
    </location>
    <ligand>
        <name>heme</name>
        <dbReference type="ChEBI" id="CHEBI:30413"/>
    </ligand>
    <ligandPart>
        <name>Fe</name>
        <dbReference type="ChEBI" id="CHEBI:18248"/>
    </ligandPart>
</feature>